<dbReference type="AlphaFoldDB" id="A0A7W7WEQ9"/>
<feature type="compositionally biased region" description="Acidic residues" evidence="1">
    <location>
        <begin position="13"/>
        <end position="25"/>
    </location>
</feature>
<organism evidence="2 3">
    <name type="scientific">Kitasatospora gansuensis</name>
    <dbReference type="NCBI Taxonomy" id="258050"/>
    <lineage>
        <taxon>Bacteria</taxon>
        <taxon>Bacillati</taxon>
        <taxon>Actinomycetota</taxon>
        <taxon>Actinomycetes</taxon>
        <taxon>Kitasatosporales</taxon>
        <taxon>Streptomycetaceae</taxon>
        <taxon>Kitasatospora</taxon>
    </lineage>
</organism>
<keyword evidence="3" id="KW-1185">Reference proteome</keyword>
<reference evidence="2 3" key="1">
    <citation type="submission" date="2020-08" db="EMBL/GenBank/DDBJ databases">
        <title>Sequencing the genomes of 1000 actinobacteria strains.</title>
        <authorList>
            <person name="Klenk H.-P."/>
        </authorList>
    </citation>
    <scope>NUCLEOTIDE SEQUENCE [LARGE SCALE GENOMIC DNA]</scope>
    <source>
        <strain evidence="2 3">DSM 44786</strain>
    </source>
</reference>
<feature type="region of interest" description="Disordered" evidence="1">
    <location>
        <begin position="112"/>
        <end position="144"/>
    </location>
</feature>
<protein>
    <submittedName>
        <fullName evidence="2">Uncharacterized protein</fullName>
    </submittedName>
</protein>
<accession>A0A7W7WEQ9</accession>
<dbReference type="EMBL" id="JACHJR010000001">
    <property type="protein sequence ID" value="MBB4945027.1"/>
    <property type="molecule type" value="Genomic_DNA"/>
</dbReference>
<evidence type="ECO:0000313" key="3">
    <source>
        <dbReference type="Proteomes" id="UP000573327"/>
    </source>
</evidence>
<name>A0A7W7WEQ9_9ACTN</name>
<comment type="caution">
    <text evidence="2">The sequence shown here is derived from an EMBL/GenBank/DDBJ whole genome shotgun (WGS) entry which is preliminary data.</text>
</comment>
<gene>
    <name evidence="2" type="ORF">F4556_000562</name>
</gene>
<dbReference type="RefSeq" id="WP_184911363.1">
    <property type="nucleotide sequence ID" value="NZ_JACHJR010000001.1"/>
</dbReference>
<sequence length="144" mass="15715">MPAAEQPSRTVAEDDERFDLDDFPGVDPGELETWDIFRVHCPECDRPIALLGDEDRLPQHAVLPTAWHPFSPALCAGTGAPTDDLTECDSIEHAAVESLALGSSPAEFDWRTHPFSHASAPGSGPLERRSRVPAQRSRAGLVRH</sequence>
<proteinExistence type="predicted"/>
<feature type="region of interest" description="Disordered" evidence="1">
    <location>
        <begin position="1"/>
        <end position="25"/>
    </location>
</feature>
<evidence type="ECO:0000256" key="1">
    <source>
        <dbReference type="SAM" id="MobiDB-lite"/>
    </source>
</evidence>
<dbReference type="Proteomes" id="UP000573327">
    <property type="component" value="Unassembled WGS sequence"/>
</dbReference>
<evidence type="ECO:0000313" key="2">
    <source>
        <dbReference type="EMBL" id="MBB4945027.1"/>
    </source>
</evidence>